<dbReference type="Gene3D" id="3.40.50.1950">
    <property type="entry name" value="Flavin prenyltransferase-like"/>
    <property type="match status" value="1"/>
</dbReference>
<comment type="function">
    <text evidence="3">Catalyzes two sequential steps in the biosynthesis of coenzyme A. In the first step cysteine is conjugated to 4'-phosphopantothenate to form 4-phosphopantothenoylcysteine. In the second step the latter compound is decarboxylated to form 4'-phosphopantotheine.</text>
</comment>
<dbReference type="EC" id="6.3.2.5" evidence="3"/>
<keyword evidence="3 4" id="KW-0288">FMN</keyword>
<keyword evidence="8" id="KW-1185">Reference proteome</keyword>
<organism evidence="7 8">
    <name type="scientific">Prevotella communis</name>
    <dbReference type="NCBI Taxonomy" id="2913614"/>
    <lineage>
        <taxon>Bacteria</taxon>
        <taxon>Pseudomonadati</taxon>
        <taxon>Bacteroidota</taxon>
        <taxon>Bacteroidia</taxon>
        <taxon>Bacteroidales</taxon>
        <taxon>Prevotellaceae</taxon>
        <taxon>Prevotella</taxon>
    </lineage>
</organism>
<dbReference type="GO" id="GO:0004632">
    <property type="term" value="F:phosphopantothenate--cysteine ligase activity"/>
    <property type="evidence" value="ECO:0007669"/>
    <property type="project" value="UniProtKB-UniRule"/>
</dbReference>
<comment type="similarity">
    <text evidence="3 4">In the C-terminal section; belongs to the PPC synthetase family.</text>
</comment>
<dbReference type="AlphaFoldDB" id="A0A1G7TJE7"/>
<evidence type="ECO:0000259" key="6">
    <source>
        <dbReference type="Pfam" id="PF04127"/>
    </source>
</evidence>
<proteinExistence type="inferred from homology"/>
<evidence type="ECO:0000256" key="1">
    <source>
        <dbReference type="ARBA" id="ARBA00022793"/>
    </source>
</evidence>
<feature type="binding site" evidence="3">
    <location>
        <position position="290"/>
    </location>
    <ligand>
        <name>CTP</name>
        <dbReference type="ChEBI" id="CHEBI:37563"/>
    </ligand>
</feature>
<dbReference type="Gene3D" id="3.40.50.10300">
    <property type="entry name" value="CoaB-like"/>
    <property type="match status" value="1"/>
</dbReference>
<dbReference type="PANTHER" id="PTHR14359:SF6">
    <property type="entry name" value="PHOSPHOPANTOTHENOYLCYSTEINE DECARBOXYLASE"/>
    <property type="match status" value="1"/>
</dbReference>
<feature type="region of interest" description="Phosphopantothenoylcysteine decarboxylase" evidence="3">
    <location>
        <begin position="1"/>
        <end position="188"/>
    </location>
</feature>
<comment type="catalytic activity">
    <reaction evidence="3 4">
        <text>(R)-4'-phosphopantothenate + L-cysteine + CTP = N-[(R)-4-phosphopantothenoyl]-L-cysteine + CMP + diphosphate + H(+)</text>
        <dbReference type="Rhea" id="RHEA:19397"/>
        <dbReference type="ChEBI" id="CHEBI:10986"/>
        <dbReference type="ChEBI" id="CHEBI:15378"/>
        <dbReference type="ChEBI" id="CHEBI:33019"/>
        <dbReference type="ChEBI" id="CHEBI:35235"/>
        <dbReference type="ChEBI" id="CHEBI:37563"/>
        <dbReference type="ChEBI" id="CHEBI:59458"/>
        <dbReference type="ChEBI" id="CHEBI:60377"/>
        <dbReference type="EC" id="6.3.2.5"/>
    </reaction>
</comment>
<dbReference type="InterPro" id="IPR035929">
    <property type="entry name" value="CoaB-like_sf"/>
</dbReference>
<feature type="binding site" evidence="3">
    <location>
        <position position="280"/>
    </location>
    <ligand>
        <name>CTP</name>
        <dbReference type="ChEBI" id="CHEBI:37563"/>
    </ligand>
</feature>
<evidence type="ECO:0000256" key="2">
    <source>
        <dbReference type="ARBA" id="ARBA00023239"/>
    </source>
</evidence>
<dbReference type="EMBL" id="FNCQ01000003">
    <property type="protein sequence ID" value="SDG35447.1"/>
    <property type="molecule type" value="Genomic_DNA"/>
</dbReference>
<comment type="cofactor">
    <cofactor evidence="3">
        <name>FMN</name>
        <dbReference type="ChEBI" id="CHEBI:58210"/>
    </cofactor>
    <text evidence="3">Binds 1 FMN per subunit.</text>
</comment>
<sequence>MLKGKKIVLGITGSIAAYKSCLIIRELVKRGAEVQVVITPAGKEFITPITLSALTQKPVISDFFSQRDGTWHSHVALGLWADAMLIAPCTASTLGKMANGIADNMLITTYLSMKAPVFIAPAMDLDMYAHPTTQQNMERLKGFGNHIIEPQSGFLASGLEGKGRMEEPEKIVDCLDLFFEKKDLLGKRIMITAGPTYEKIDPVRFIGNYSSGKMGFALAEECARRGAEVTIVAGPVSCNISKLKSQVSIISVESCQDMYDAATELFPDTDAAILCAAVADFRPAEVAEQKIKRVGQTMDIHLVPNPDIAASLGQMKKEKQVLVGFALETNDEEQNAQHKLEKKNLDFIVLNSLRNEGTCFRSDENQISIISRDGQTDYDKKPKREVAADIIDELVRNINRQ</sequence>
<keyword evidence="1 3" id="KW-0210">Decarboxylase</keyword>
<dbReference type="GO" id="GO:0071513">
    <property type="term" value="C:phosphopantothenoylcysteine decarboxylase complex"/>
    <property type="evidence" value="ECO:0007669"/>
    <property type="project" value="TreeGrafter"/>
</dbReference>
<comment type="similarity">
    <text evidence="3 4">In the N-terminal section; belongs to the HFCD (homo-oligomeric flavin containing Cys decarboxylase) superfamily.</text>
</comment>
<dbReference type="InterPro" id="IPR003382">
    <property type="entry name" value="Flavoprotein"/>
</dbReference>
<dbReference type="GO" id="GO:0015941">
    <property type="term" value="P:pantothenate catabolic process"/>
    <property type="evidence" value="ECO:0007669"/>
    <property type="project" value="InterPro"/>
</dbReference>
<dbReference type="PANTHER" id="PTHR14359">
    <property type="entry name" value="HOMO-OLIGOMERIC FLAVIN CONTAINING CYS DECARBOXYLASE FAMILY"/>
    <property type="match status" value="1"/>
</dbReference>
<dbReference type="EC" id="4.1.1.36" evidence="3"/>
<comment type="cofactor">
    <cofactor evidence="3">
        <name>Mg(2+)</name>
        <dbReference type="ChEBI" id="CHEBI:18420"/>
    </cofactor>
</comment>
<dbReference type="Pfam" id="PF04127">
    <property type="entry name" value="DFP"/>
    <property type="match status" value="1"/>
</dbReference>
<dbReference type="InterPro" id="IPR007085">
    <property type="entry name" value="DNA/pantothenate-metab_flavo_C"/>
</dbReference>
<feature type="binding site" evidence="3">
    <location>
        <position position="343"/>
    </location>
    <ligand>
        <name>CTP</name>
        <dbReference type="ChEBI" id="CHEBI:37563"/>
    </ligand>
</feature>
<keyword evidence="3" id="KW-0511">Multifunctional enzyme</keyword>
<feature type="binding site" evidence="3">
    <location>
        <position position="325"/>
    </location>
    <ligand>
        <name>CTP</name>
        <dbReference type="ChEBI" id="CHEBI:37563"/>
    </ligand>
</feature>
<dbReference type="GO" id="GO:0046872">
    <property type="term" value="F:metal ion binding"/>
    <property type="evidence" value="ECO:0007669"/>
    <property type="project" value="UniProtKB-KW"/>
</dbReference>
<dbReference type="Proteomes" id="UP000198779">
    <property type="component" value="Unassembled WGS sequence"/>
</dbReference>
<evidence type="ECO:0000259" key="5">
    <source>
        <dbReference type="Pfam" id="PF02441"/>
    </source>
</evidence>
<comment type="catalytic activity">
    <reaction evidence="3 4">
        <text>N-[(R)-4-phosphopantothenoyl]-L-cysteine + H(+) = (R)-4'-phosphopantetheine + CO2</text>
        <dbReference type="Rhea" id="RHEA:16793"/>
        <dbReference type="ChEBI" id="CHEBI:15378"/>
        <dbReference type="ChEBI" id="CHEBI:16526"/>
        <dbReference type="ChEBI" id="CHEBI:59458"/>
        <dbReference type="ChEBI" id="CHEBI:61723"/>
        <dbReference type="EC" id="4.1.1.36"/>
    </reaction>
</comment>
<name>A0A1G7TJE7_9BACT</name>
<reference evidence="8" key="1">
    <citation type="submission" date="2016-10" db="EMBL/GenBank/DDBJ databases">
        <authorList>
            <person name="Varghese N."/>
            <person name="Submissions S."/>
        </authorList>
    </citation>
    <scope>NUCLEOTIDE SEQUENCE [LARGE SCALE GENOMIC DNA]</scope>
    <source>
        <strain evidence="8">BP1-148</strain>
    </source>
</reference>
<keyword evidence="3" id="KW-0460">Magnesium</keyword>
<evidence type="ECO:0000313" key="8">
    <source>
        <dbReference type="Proteomes" id="UP000198779"/>
    </source>
</evidence>
<comment type="caution">
    <text evidence="3">Lacks conserved residue(s) required for the propagation of feature annotation.</text>
</comment>
<dbReference type="SUPFAM" id="SSF52507">
    <property type="entry name" value="Homo-oligomeric flavin-containing Cys decarboxylases, HFCD"/>
    <property type="match status" value="1"/>
</dbReference>
<dbReference type="GO" id="GO:0010181">
    <property type="term" value="F:FMN binding"/>
    <property type="evidence" value="ECO:0007669"/>
    <property type="project" value="UniProtKB-UniRule"/>
</dbReference>
<keyword evidence="3 4" id="KW-0285">Flavoprotein</keyword>
<dbReference type="GO" id="GO:0004633">
    <property type="term" value="F:phosphopantothenoylcysteine decarboxylase activity"/>
    <property type="evidence" value="ECO:0007669"/>
    <property type="project" value="UniProtKB-UniRule"/>
</dbReference>
<keyword evidence="3" id="KW-0479">Metal-binding</keyword>
<keyword evidence="3 4" id="KW-0436">Ligase</keyword>
<keyword evidence="2 3" id="KW-0456">Lyase</keyword>
<dbReference type="STRING" id="645274.SAMN04487901_10331"/>
<comment type="function">
    <text evidence="4">Catalyzes two steps in the biosynthesis of coenzyme A. In the first step cysteine is conjugated to 4'-phosphopantothenate to form 4-phosphopantothenoylcysteine, in the latter compound is decarboxylated to form 4'-phosphopantotheine.</text>
</comment>
<dbReference type="HAMAP" id="MF_02225">
    <property type="entry name" value="CoaBC"/>
    <property type="match status" value="1"/>
</dbReference>
<dbReference type="SUPFAM" id="SSF102645">
    <property type="entry name" value="CoaB-like"/>
    <property type="match status" value="1"/>
</dbReference>
<feature type="domain" description="DNA/pantothenate metabolism flavoprotein C-terminal" evidence="6">
    <location>
        <begin position="185"/>
        <end position="395"/>
    </location>
</feature>
<feature type="region of interest" description="Phosphopantothenate--cysteine ligase" evidence="3">
    <location>
        <begin position="189"/>
        <end position="401"/>
    </location>
</feature>
<comment type="pathway">
    <text evidence="3 4">Cofactor biosynthesis; coenzyme A biosynthesis; CoA from (R)-pantothenate: step 2/5.</text>
</comment>
<dbReference type="RefSeq" id="WP_091814868.1">
    <property type="nucleotide sequence ID" value="NZ_CP091791.1"/>
</dbReference>
<comment type="pathway">
    <text evidence="3 4">Cofactor biosynthesis; coenzyme A biosynthesis; CoA from (R)-pantothenate: step 3/5.</text>
</comment>
<evidence type="ECO:0000313" key="7">
    <source>
        <dbReference type="EMBL" id="SDG35447.1"/>
    </source>
</evidence>
<evidence type="ECO:0000256" key="4">
    <source>
        <dbReference type="RuleBase" id="RU364078"/>
    </source>
</evidence>
<dbReference type="InterPro" id="IPR036551">
    <property type="entry name" value="Flavin_trans-like"/>
</dbReference>
<dbReference type="UniPathway" id="UPA00241">
    <property type="reaction ID" value="UER00353"/>
</dbReference>
<dbReference type="GO" id="GO:0015937">
    <property type="term" value="P:coenzyme A biosynthetic process"/>
    <property type="evidence" value="ECO:0007669"/>
    <property type="project" value="UniProtKB-UniRule"/>
</dbReference>
<accession>A0A1G7TJE7</accession>
<protein>
    <recommendedName>
        <fullName evidence="3">Coenzyme A biosynthesis bifunctional protein CoaBC</fullName>
    </recommendedName>
    <alternativeName>
        <fullName evidence="3">DNA/pantothenate metabolism flavoprotein</fullName>
    </alternativeName>
    <alternativeName>
        <fullName evidence="3">Phosphopantothenoylcysteine synthetase/decarboxylase</fullName>
        <shortName evidence="3">PPCS-PPCDC</shortName>
    </alternativeName>
    <domain>
        <recommendedName>
            <fullName evidence="3">Phosphopantothenoylcysteine decarboxylase</fullName>
            <shortName evidence="3">PPC decarboxylase</shortName>
            <shortName evidence="3">PPC-DC</shortName>
            <ecNumber evidence="3">4.1.1.36</ecNumber>
        </recommendedName>
        <alternativeName>
            <fullName evidence="3">CoaC</fullName>
        </alternativeName>
    </domain>
    <domain>
        <recommendedName>
            <fullName evidence="3">Phosphopantothenate--cysteine ligase</fullName>
            <ecNumber evidence="3">6.3.2.5</ecNumber>
        </recommendedName>
        <alternativeName>
            <fullName evidence="3">CoaB</fullName>
        </alternativeName>
        <alternativeName>
            <fullName evidence="3">Phosphopantothenoylcysteine synthetase</fullName>
            <shortName evidence="3">PPC synthetase</shortName>
            <shortName evidence="3">PPC-S</shortName>
        </alternativeName>
    </domain>
</protein>
<feature type="domain" description="Flavoprotein" evidence="5">
    <location>
        <begin position="5"/>
        <end position="174"/>
    </location>
</feature>
<dbReference type="InterPro" id="IPR005252">
    <property type="entry name" value="CoaBC"/>
</dbReference>
<dbReference type="Pfam" id="PF02441">
    <property type="entry name" value="Flavoprotein"/>
    <property type="match status" value="1"/>
</dbReference>
<evidence type="ECO:0000256" key="3">
    <source>
        <dbReference type="HAMAP-Rule" id="MF_02225"/>
    </source>
</evidence>
<feature type="binding site" evidence="3">
    <location>
        <position position="339"/>
    </location>
    <ligand>
        <name>CTP</name>
        <dbReference type="ChEBI" id="CHEBI:37563"/>
    </ligand>
</feature>
<dbReference type="NCBIfam" id="TIGR00521">
    <property type="entry name" value="coaBC_dfp"/>
    <property type="match status" value="1"/>
</dbReference>
<gene>
    <name evidence="3" type="primary">coaBC</name>
    <name evidence="7" type="ORF">SAMN04487901_10331</name>
</gene>